<reference evidence="1 2" key="1">
    <citation type="submission" date="2017-07" db="EMBL/GenBank/DDBJ databases">
        <title>Tetzosporium hominis gen.nov. sp.nov.</title>
        <authorList>
            <person name="Tetz G."/>
            <person name="Tetz V."/>
        </authorList>
    </citation>
    <scope>NUCLEOTIDE SEQUENCE [LARGE SCALE GENOMIC DNA]</scope>
    <source>
        <strain evidence="1 2">VT-49</strain>
    </source>
</reference>
<accession>A0A264VZJ3</accession>
<evidence type="ECO:0000313" key="2">
    <source>
        <dbReference type="Proteomes" id="UP000217065"/>
    </source>
</evidence>
<comment type="caution">
    <text evidence="1">The sequence shown here is derived from an EMBL/GenBank/DDBJ whole genome shotgun (WGS) entry which is preliminary data.</text>
</comment>
<proteinExistence type="predicted"/>
<dbReference type="Gene3D" id="3.40.30.10">
    <property type="entry name" value="Glutaredoxin"/>
    <property type="match status" value="1"/>
</dbReference>
<dbReference type="OrthoDB" id="6120799at2"/>
<dbReference type="Pfam" id="PF14595">
    <property type="entry name" value="Thioredoxin_9"/>
    <property type="match status" value="1"/>
</dbReference>
<dbReference type="EMBL" id="NOKQ01000348">
    <property type="protein sequence ID" value="OZS76751.1"/>
    <property type="molecule type" value="Genomic_DNA"/>
</dbReference>
<dbReference type="Proteomes" id="UP000217065">
    <property type="component" value="Unassembled WGS sequence"/>
</dbReference>
<evidence type="ECO:0000313" key="1">
    <source>
        <dbReference type="EMBL" id="OZS76751.1"/>
    </source>
</evidence>
<dbReference type="InterPro" id="IPR036249">
    <property type="entry name" value="Thioredoxin-like_sf"/>
</dbReference>
<organism evidence="1 2">
    <name type="scientific">Tetzosporium hominis</name>
    <dbReference type="NCBI Taxonomy" id="2020506"/>
    <lineage>
        <taxon>Bacteria</taxon>
        <taxon>Bacillati</taxon>
        <taxon>Bacillota</taxon>
        <taxon>Bacilli</taxon>
        <taxon>Bacillales</taxon>
        <taxon>Caryophanaceae</taxon>
        <taxon>Tetzosporium</taxon>
    </lineage>
</organism>
<sequence>MKSEQQYFEEGRPLAVYMDEMTTKKEQSFHVYESFEVPADDEFINRLRDADVHILGITEDWCGDAMMNNAVLRKIAEAASVDVRVVLRDADTELIDRYLTNGGRSIPKYLVLNKEGEVIATWGPRAALVQDYVMNEKAKLPEPGTDGFEEAQKAIFQELTTQLETNTDFHMATYSSIREAWFAKLTS</sequence>
<dbReference type="SUPFAM" id="SSF52833">
    <property type="entry name" value="Thioredoxin-like"/>
    <property type="match status" value="1"/>
</dbReference>
<keyword evidence="2" id="KW-1185">Reference proteome</keyword>
<dbReference type="RefSeq" id="WP_094944674.1">
    <property type="nucleotide sequence ID" value="NZ_NOKQ01000348.1"/>
</dbReference>
<dbReference type="AlphaFoldDB" id="A0A264VZJ3"/>
<protein>
    <submittedName>
        <fullName evidence="1">Thioredoxin family protein</fullName>
    </submittedName>
</protein>
<gene>
    <name evidence="1" type="ORF">CF394_14845</name>
</gene>
<name>A0A264VZJ3_9BACL</name>